<dbReference type="AlphaFoldDB" id="A0A415MEI0"/>
<reference evidence="1 2" key="1">
    <citation type="submission" date="2018-08" db="EMBL/GenBank/DDBJ databases">
        <title>A genome reference for cultivated species of the human gut microbiota.</title>
        <authorList>
            <person name="Zou Y."/>
            <person name="Xue W."/>
            <person name="Luo G."/>
        </authorList>
    </citation>
    <scope>NUCLEOTIDE SEQUENCE [LARGE SCALE GENOMIC DNA]</scope>
    <source>
        <strain evidence="1 2">AF36-7BH</strain>
    </source>
</reference>
<dbReference type="Proteomes" id="UP000285201">
    <property type="component" value="Unassembled WGS sequence"/>
</dbReference>
<accession>A0A415MEI0</accession>
<name>A0A415MEI0_9FIRM</name>
<gene>
    <name evidence="1" type="ORF">DW007_03105</name>
</gene>
<proteinExistence type="predicted"/>
<comment type="caution">
    <text evidence="1">The sequence shown here is derived from an EMBL/GenBank/DDBJ whole genome shotgun (WGS) entry which is preliminary data.</text>
</comment>
<sequence length="83" mass="10006">MITENVRKQLADYRKHGKKLKYLINYLMGLIDDEDDFENIIIREMKALAFNEDEIVECLEYHFGFDMSWHPMSVNYRKDENNG</sequence>
<evidence type="ECO:0000313" key="2">
    <source>
        <dbReference type="Proteomes" id="UP000285201"/>
    </source>
</evidence>
<evidence type="ECO:0000313" key="1">
    <source>
        <dbReference type="EMBL" id="RHL71151.1"/>
    </source>
</evidence>
<dbReference type="EMBL" id="QROY01000002">
    <property type="protein sequence ID" value="RHL71151.1"/>
    <property type="molecule type" value="Genomic_DNA"/>
</dbReference>
<organism evidence="1 2">
    <name type="scientific">Lachnospira eligens</name>
    <dbReference type="NCBI Taxonomy" id="39485"/>
    <lineage>
        <taxon>Bacteria</taxon>
        <taxon>Bacillati</taxon>
        <taxon>Bacillota</taxon>
        <taxon>Clostridia</taxon>
        <taxon>Lachnospirales</taxon>
        <taxon>Lachnospiraceae</taxon>
        <taxon>Lachnospira</taxon>
    </lineage>
</organism>
<protein>
    <submittedName>
        <fullName evidence="1">Uncharacterized protein</fullName>
    </submittedName>
</protein>
<dbReference type="RefSeq" id="WP_118370086.1">
    <property type="nucleotide sequence ID" value="NZ_QROY01000002.1"/>
</dbReference>